<dbReference type="InterPro" id="IPR010768">
    <property type="entry name" value="GATase1-like"/>
</dbReference>
<feature type="non-terminal residue" evidence="2">
    <location>
        <position position="515"/>
    </location>
</feature>
<protein>
    <recommendedName>
        <fullName evidence="1">VWFA domain-containing protein</fullName>
    </recommendedName>
</protein>
<dbReference type="Gene3D" id="3.40.50.880">
    <property type="match status" value="1"/>
</dbReference>
<evidence type="ECO:0000313" key="2">
    <source>
        <dbReference type="EMBL" id="KPV49799.1"/>
    </source>
</evidence>
<accession>A0A0P9CW04</accession>
<dbReference type="PANTHER" id="PTHR37947:SF2">
    <property type="entry name" value="VON WILLEBRAND FACTOR TYPE A"/>
    <property type="match status" value="1"/>
</dbReference>
<gene>
    <name evidence="2" type="ORF">SE17_30565</name>
</gene>
<name>A0A0P9CW04_9CHLR</name>
<dbReference type="AlphaFoldDB" id="A0A0P9CW04"/>
<sequence length="515" mass="55031">LFEGERQLATQNVSLEPGANRFTYQDRAETAGVARFRALVNGQPDTFAQNNSGAATALIAPQPRVLLLESQTGSGGNQLGRALRNAGVLAEVLPAGDLPAQLSALDPFEGIVLLDVPAGDFTLDQMATLREFVRSEGRGLVVAGGRASFTLGAYKDTPLEEALPVSMDPPPRPERPPVTLLLILDHSLGMGTSSGVSKLDMAKESALLATDSLRQDDRIGVLAFDDTQMWAVEFQVLGTGLSLGQIQEQIGAIQLGGGTDICAALDRGLSALEQQPGSVRHAVIMTDGQSFRNDRCGPYQSLIDRARAADITLSSIAIGDDADTDLLQNLARWGAGRYHFAAQPSDIPRLTLIESQIASAEPQIEGEFRAQLQAPHPLLRDFAPNQIPRLEGYVGTTIKPGAELVLESPENDPVLATWQYGLGRAVAWTPSANAPWAADWPSWPDYGRFWAQIVRYTLPEPDTGPLQVRATPRGDSVTLAVDALAPSGEPIDLADTAATVTLPDGSTRRIALRQT</sequence>
<dbReference type="SUPFAM" id="SSF53300">
    <property type="entry name" value="vWA-like"/>
    <property type="match status" value="1"/>
</dbReference>
<dbReference type="Gene3D" id="3.40.50.410">
    <property type="entry name" value="von Willebrand factor, type A domain"/>
    <property type="match status" value="1"/>
</dbReference>
<comment type="caution">
    <text evidence="2">The sequence shown here is derived from an EMBL/GenBank/DDBJ whole genome shotgun (WGS) entry which is preliminary data.</text>
</comment>
<feature type="domain" description="VWFA" evidence="1">
    <location>
        <begin position="179"/>
        <end position="357"/>
    </location>
</feature>
<proteinExistence type="predicted"/>
<dbReference type="PANTHER" id="PTHR37947">
    <property type="entry name" value="BLL2462 PROTEIN"/>
    <property type="match status" value="1"/>
</dbReference>
<dbReference type="InterPro" id="IPR029062">
    <property type="entry name" value="Class_I_gatase-like"/>
</dbReference>
<dbReference type="Proteomes" id="UP000050509">
    <property type="component" value="Unassembled WGS sequence"/>
</dbReference>
<dbReference type="InterPro" id="IPR002035">
    <property type="entry name" value="VWF_A"/>
</dbReference>
<organism evidence="2 3">
    <name type="scientific">Kouleothrix aurantiaca</name>
    <dbReference type="NCBI Taxonomy" id="186479"/>
    <lineage>
        <taxon>Bacteria</taxon>
        <taxon>Bacillati</taxon>
        <taxon>Chloroflexota</taxon>
        <taxon>Chloroflexia</taxon>
        <taxon>Chloroflexales</taxon>
        <taxon>Roseiflexineae</taxon>
        <taxon>Roseiflexaceae</taxon>
        <taxon>Kouleothrix</taxon>
    </lineage>
</organism>
<dbReference type="SUPFAM" id="SSF52317">
    <property type="entry name" value="Class I glutamine amidotransferase-like"/>
    <property type="match status" value="1"/>
</dbReference>
<reference evidence="2 3" key="1">
    <citation type="submission" date="2015-09" db="EMBL/GenBank/DDBJ databases">
        <title>Draft genome sequence of Kouleothrix aurantiaca JCM 19913.</title>
        <authorList>
            <person name="Hemp J."/>
        </authorList>
    </citation>
    <scope>NUCLEOTIDE SEQUENCE [LARGE SCALE GENOMIC DNA]</scope>
    <source>
        <strain evidence="2 3">COM-B</strain>
    </source>
</reference>
<dbReference type="PROSITE" id="PS50234">
    <property type="entry name" value="VWFA"/>
    <property type="match status" value="1"/>
</dbReference>
<dbReference type="Pfam" id="PF07090">
    <property type="entry name" value="GATase1_like"/>
    <property type="match status" value="1"/>
</dbReference>
<dbReference type="Pfam" id="PF13768">
    <property type="entry name" value="VWA_3"/>
    <property type="match status" value="1"/>
</dbReference>
<keyword evidence="3" id="KW-1185">Reference proteome</keyword>
<feature type="non-terminal residue" evidence="2">
    <location>
        <position position="1"/>
    </location>
</feature>
<evidence type="ECO:0000313" key="3">
    <source>
        <dbReference type="Proteomes" id="UP000050509"/>
    </source>
</evidence>
<evidence type="ECO:0000259" key="1">
    <source>
        <dbReference type="PROSITE" id="PS50234"/>
    </source>
</evidence>
<dbReference type="EMBL" id="LJCR01001741">
    <property type="protein sequence ID" value="KPV49799.1"/>
    <property type="molecule type" value="Genomic_DNA"/>
</dbReference>
<dbReference type="SMART" id="SM00327">
    <property type="entry name" value="VWA"/>
    <property type="match status" value="1"/>
</dbReference>
<dbReference type="InterPro" id="IPR036465">
    <property type="entry name" value="vWFA_dom_sf"/>
</dbReference>
<dbReference type="CDD" id="cd00198">
    <property type="entry name" value="vWFA"/>
    <property type="match status" value="1"/>
</dbReference>